<dbReference type="EMBL" id="OCSU01000003">
    <property type="protein sequence ID" value="SOE88682.1"/>
    <property type="molecule type" value="Genomic_DNA"/>
</dbReference>
<dbReference type="PANTHER" id="PTHR46390">
    <property type="entry name" value="MANNOSE-1-PHOSPHATE GUANYLYLTRANSFERASE"/>
    <property type="match status" value="1"/>
</dbReference>
<comment type="caution">
    <text evidence="12">The sequence shown here is derived from an EMBL/GenBank/DDBJ whole genome shotgun (WGS) entry which is preliminary data.</text>
</comment>
<dbReference type="GO" id="GO:0000271">
    <property type="term" value="P:polysaccharide biosynthetic process"/>
    <property type="evidence" value="ECO:0007669"/>
    <property type="project" value="InterPro"/>
</dbReference>
<keyword evidence="4 12" id="KW-0548">Nucleotidyltransferase</keyword>
<evidence type="ECO:0000259" key="10">
    <source>
        <dbReference type="Pfam" id="PF01050"/>
    </source>
</evidence>
<dbReference type="FunFam" id="2.60.120.10:FF:000032">
    <property type="entry name" value="Mannose-1-phosphate guanylyltransferase/mannose-6-phosphate isomerase"/>
    <property type="match status" value="1"/>
</dbReference>
<dbReference type="GO" id="GO:0005525">
    <property type="term" value="F:GTP binding"/>
    <property type="evidence" value="ECO:0007669"/>
    <property type="project" value="UniProtKB-KW"/>
</dbReference>
<dbReference type="CDD" id="cd02213">
    <property type="entry name" value="cupin_PMI_typeII_C"/>
    <property type="match status" value="1"/>
</dbReference>
<dbReference type="PANTHER" id="PTHR46390:SF1">
    <property type="entry name" value="MANNOSE-1-PHOSPHATE GUANYLYLTRANSFERASE"/>
    <property type="match status" value="1"/>
</dbReference>
<organism evidence="12 13">
    <name type="scientific">Caballeronia arationis</name>
    <dbReference type="NCBI Taxonomy" id="1777142"/>
    <lineage>
        <taxon>Bacteria</taxon>
        <taxon>Pseudomonadati</taxon>
        <taxon>Pseudomonadota</taxon>
        <taxon>Betaproteobacteria</taxon>
        <taxon>Burkholderiales</taxon>
        <taxon>Burkholderiaceae</taxon>
        <taxon>Caballeronia</taxon>
    </lineage>
</organism>
<keyword evidence="6" id="KW-0342">GTP-binding</keyword>
<dbReference type="InterPro" id="IPR029044">
    <property type="entry name" value="Nucleotide-diphossugar_trans"/>
</dbReference>
<name>A0A7Z7IG90_9BURK</name>
<dbReference type="InterPro" id="IPR006375">
    <property type="entry name" value="Man1P_GuaTrfase/Man6P_Isoase"/>
</dbReference>
<dbReference type="GO" id="GO:0009298">
    <property type="term" value="P:GDP-mannose biosynthetic process"/>
    <property type="evidence" value="ECO:0007669"/>
    <property type="project" value="TreeGrafter"/>
</dbReference>
<protein>
    <recommendedName>
        <fullName evidence="2">mannose-1-phosphate guanylyltransferase</fullName>
        <ecNumber evidence="2">2.7.7.13</ecNumber>
    </recommendedName>
</protein>
<proteinExistence type="inferred from homology"/>
<feature type="domain" description="Nucleotidyl transferase" evidence="9">
    <location>
        <begin position="36"/>
        <end position="324"/>
    </location>
</feature>
<dbReference type="Gene3D" id="3.90.550.10">
    <property type="entry name" value="Spore Coat Polysaccharide Biosynthesis Protein SpsA, Chain A"/>
    <property type="match status" value="1"/>
</dbReference>
<dbReference type="Proteomes" id="UP000219522">
    <property type="component" value="Unassembled WGS sequence"/>
</dbReference>
<dbReference type="EC" id="2.7.7.13" evidence="2"/>
<dbReference type="GO" id="GO:0004475">
    <property type="term" value="F:mannose-1-phosphate guanylyltransferase (GTP) activity"/>
    <property type="evidence" value="ECO:0007669"/>
    <property type="project" value="UniProtKB-EC"/>
</dbReference>
<dbReference type="Gene3D" id="2.60.120.10">
    <property type="entry name" value="Jelly Rolls"/>
    <property type="match status" value="1"/>
</dbReference>
<evidence type="ECO:0000259" key="11">
    <source>
        <dbReference type="Pfam" id="PF22640"/>
    </source>
</evidence>
<dbReference type="CDD" id="cd02509">
    <property type="entry name" value="GDP-M1P_Guanylyltransferase"/>
    <property type="match status" value="1"/>
</dbReference>
<dbReference type="InterPro" id="IPR054566">
    <property type="entry name" value="ManC/GMP-like_b-helix"/>
</dbReference>
<dbReference type="InterPro" id="IPR001538">
    <property type="entry name" value="Man6P_isomerase-2_C"/>
</dbReference>
<reference evidence="12 13" key="1">
    <citation type="submission" date="2017-09" db="EMBL/GenBank/DDBJ databases">
        <authorList>
            <person name="Varghese N."/>
            <person name="Submissions S."/>
        </authorList>
    </citation>
    <scope>NUCLEOTIDE SEQUENCE [LARGE SCALE GENOMIC DNA]</scope>
    <source>
        <strain evidence="12 13">OK806</strain>
    </source>
</reference>
<keyword evidence="5" id="KW-0547">Nucleotide-binding</keyword>
<evidence type="ECO:0000256" key="2">
    <source>
        <dbReference type="ARBA" id="ARBA00012387"/>
    </source>
</evidence>
<dbReference type="GO" id="GO:0016853">
    <property type="term" value="F:isomerase activity"/>
    <property type="evidence" value="ECO:0007669"/>
    <property type="project" value="UniProtKB-KW"/>
</dbReference>
<evidence type="ECO:0000256" key="5">
    <source>
        <dbReference type="ARBA" id="ARBA00022741"/>
    </source>
</evidence>
<evidence type="ECO:0000256" key="1">
    <source>
        <dbReference type="ARBA" id="ARBA00006115"/>
    </source>
</evidence>
<dbReference type="Pfam" id="PF00483">
    <property type="entry name" value="NTP_transferase"/>
    <property type="match status" value="1"/>
</dbReference>
<dbReference type="SUPFAM" id="SSF53448">
    <property type="entry name" value="Nucleotide-diphospho-sugar transferases"/>
    <property type="match status" value="1"/>
</dbReference>
<evidence type="ECO:0000256" key="3">
    <source>
        <dbReference type="ARBA" id="ARBA00022679"/>
    </source>
</evidence>
<accession>A0A7Z7IG90</accession>
<keyword evidence="13" id="KW-1185">Reference proteome</keyword>
<evidence type="ECO:0000256" key="4">
    <source>
        <dbReference type="ARBA" id="ARBA00022695"/>
    </source>
</evidence>
<evidence type="ECO:0000313" key="13">
    <source>
        <dbReference type="Proteomes" id="UP000219522"/>
    </source>
</evidence>
<keyword evidence="3 12" id="KW-0808">Transferase</keyword>
<evidence type="ECO:0000256" key="6">
    <source>
        <dbReference type="ARBA" id="ARBA00023134"/>
    </source>
</evidence>
<feature type="domain" description="MannoseP isomerase/GMP-like beta-helix" evidence="11">
    <location>
        <begin position="336"/>
        <end position="389"/>
    </location>
</feature>
<dbReference type="InterPro" id="IPR014710">
    <property type="entry name" value="RmlC-like_jellyroll"/>
</dbReference>
<evidence type="ECO:0000259" key="9">
    <source>
        <dbReference type="Pfam" id="PF00483"/>
    </source>
</evidence>
<dbReference type="FunFam" id="3.90.550.10:FF:000046">
    <property type="entry name" value="Mannose-1-phosphate guanylyltransferase (GDP)"/>
    <property type="match status" value="1"/>
</dbReference>
<dbReference type="InterPro" id="IPR051161">
    <property type="entry name" value="Mannose-6P_isomerase_type2"/>
</dbReference>
<comment type="similarity">
    <text evidence="1 8">Belongs to the mannose-6-phosphate isomerase type 2 family.</text>
</comment>
<evidence type="ECO:0000313" key="12">
    <source>
        <dbReference type="EMBL" id="SOE88682.1"/>
    </source>
</evidence>
<gene>
    <name evidence="12" type="ORF">SAMN05446927_7303</name>
</gene>
<sequence>MSVHPEVMDAAARDVSDRLSDPLTTSDAVCVLPIRPVILAGGAGTRLWPISRKQFPKQLAGMLGAGSLLQMTIQRVGGLARHGVEELAPIVVCGDEHRFMTVQQLEEIGVAARLIVEPSSRNTAPALSLAALASRSEDQDCVLVVMPADHLIRDTEAFQRSVLKAASFAERGAIVSLGVRPTRAETGFGYVKLGASLEDGAHEIERFVEKPDSESAGEYLSSGAYWWNSGIFVVRASVWLNTLQRLQPSMHAACVAAYESGRADGACHLPDRESFDAVQGDSIDYAVMERLSREPGTQGVVVPLDAPWSDLGSWDAIWDAIWDALDKDEDGNVAKGRVVFEGSTSCYVQSEGRLIACVGVTNLAVIETADAVLVADRSRVQEVKSVVGRIADEHSPEVDSHRKVHRPWGTYDSIDKGSRFQVKRIVVRPGARLSLQLHHHRAEHWTVVSGTAIVTRGEESFLLSENESTYIPLGVKHRLENPGKVPLEIIEVQSGSYLGEDDIVRFDDKYGRAS</sequence>
<dbReference type="InterPro" id="IPR005835">
    <property type="entry name" value="NTP_transferase_dom"/>
</dbReference>
<evidence type="ECO:0000256" key="8">
    <source>
        <dbReference type="RuleBase" id="RU004190"/>
    </source>
</evidence>
<dbReference type="SUPFAM" id="SSF51182">
    <property type="entry name" value="RmlC-like cupins"/>
    <property type="match status" value="1"/>
</dbReference>
<evidence type="ECO:0000256" key="7">
    <source>
        <dbReference type="ARBA" id="ARBA00047343"/>
    </source>
</evidence>
<keyword evidence="12" id="KW-0413">Isomerase</keyword>
<dbReference type="Pfam" id="PF01050">
    <property type="entry name" value="MannoseP_isomer"/>
    <property type="match status" value="1"/>
</dbReference>
<dbReference type="InterPro" id="IPR049577">
    <property type="entry name" value="GMPP_N"/>
</dbReference>
<comment type="catalytic activity">
    <reaction evidence="7">
        <text>alpha-D-mannose 1-phosphate + GTP + H(+) = GDP-alpha-D-mannose + diphosphate</text>
        <dbReference type="Rhea" id="RHEA:15229"/>
        <dbReference type="ChEBI" id="CHEBI:15378"/>
        <dbReference type="ChEBI" id="CHEBI:33019"/>
        <dbReference type="ChEBI" id="CHEBI:37565"/>
        <dbReference type="ChEBI" id="CHEBI:57527"/>
        <dbReference type="ChEBI" id="CHEBI:58409"/>
        <dbReference type="EC" id="2.7.7.13"/>
    </reaction>
</comment>
<dbReference type="AlphaFoldDB" id="A0A7Z7IG90"/>
<dbReference type="NCBIfam" id="TIGR01479">
    <property type="entry name" value="GMP_PMI"/>
    <property type="match status" value="1"/>
</dbReference>
<dbReference type="Pfam" id="PF22640">
    <property type="entry name" value="ManC_GMP_beta-helix"/>
    <property type="match status" value="1"/>
</dbReference>
<feature type="domain" description="Mannose-6-phosphate isomerase type II C-terminal" evidence="10">
    <location>
        <begin position="397"/>
        <end position="508"/>
    </location>
</feature>
<dbReference type="InterPro" id="IPR011051">
    <property type="entry name" value="RmlC_Cupin_sf"/>
</dbReference>